<proteinExistence type="predicted"/>
<feature type="non-terminal residue" evidence="2">
    <location>
        <position position="71"/>
    </location>
</feature>
<sequence length="71" mass="8275">YRSYLLSQNTKLQKQLVNENPNKVADSSQKQQTESEIGSQQISSKVIQQKQEQPRETKQTVIPDRSHYQTK</sequence>
<evidence type="ECO:0000313" key="3">
    <source>
        <dbReference type="Proteomes" id="UP000325440"/>
    </source>
</evidence>
<gene>
    <name evidence="2" type="ORF">CINCED_3A022081</name>
</gene>
<protein>
    <submittedName>
        <fullName evidence="2">Uncharacterized protein</fullName>
    </submittedName>
</protein>
<feature type="non-terminal residue" evidence="2">
    <location>
        <position position="1"/>
    </location>
</feature>
<dbReference type="AlphaFoldDB" id="A0A5E4NTR1"/>
<name>A0A5E4NTR1_9HEMI</name>
<feature type="region of interest" description="Disordered" evidence="1">
    <location>
        <begin position="1"/>
        <end position="71"/>
    </location>
</feature>
<accession>A0A5E4NTR1</accession>
<evidence type="ECO:0000313" key="2">
    <source>
        <dbReference type="EMBL" id="VVC46414.1"/>
    </source>
</evidence>
<organism evidence="2 3">
    <name type="scientific">Cinara cedri</name>
    <dbReference type="NCBI Taxonomy" id="506608"/>
    <lineage>
        <taxon>Eukaryota</taxon>
        <taxon>Metazoa</taxon>
        <taxon>Ecdysozoa</taxon>
        <taxon>Arthropoda</taxon>
        <taxon>Hexapoda</taxon>
        <taxon>Insecta</taxon>
        <taxon>Pterygota</taxon>
        <taxon>Neoptera</taxon>
        <taxon>Paraneoptera</taxon>
        <taxon>Hemiptera</taxon>
        <taxon>Sternorrhyncha</taxon>
        <taxon>Aphidomorpha</taxon>
        <taxon>Aphidoidea</taxon>
        <taxon>Aphididae</taxon>
        <taxon>Lachninae</taxon>
        <taxon>Cinara</taxon>
    </lineage>
</organism>
<evidence type="ECO:0000256" key="1">
    <source>
        <dbReference type="SAM" id="MobiDB-lite"/>
    </source>
</evidence>
<feature type="compositionally biased region" description="Low complexity" evidence="1">
    <location>
        <begin position="39"/>
        <end position="51"/>
    </location>
</feature>
<feature type="compositionally biased region" description="Polar residues" evidence="1">
    <location>
        <begin position="1"/>
        <end position="38"/>
    </location>
</feature>
<reference evidence="2 3" key="1">
    <citation type="submission" date="2019-08" db="EMBL/GenBank/DDBJ databases">
        <authorList>
            <person name="Alioto T."/>
            <person name="Alioto T."/>
            <person name="Gomez Garrido J."/>
        </authorList>
    </citation>
    <scope>NUCLEOTIDE SEQUENCE [LARGE SCALE GENOMIC DNA]</scope>
</reference>
<dbReference type="EMBL" id="CABPRJ010002500">
    <property type="protein sequence ID" value="VVC46414.1"/>
    <property type="molecule type" value="Genomic_DNA"/>
</dbReference>
<feature type="compositionally biased region" description="Basic and acidic residues" evidence="1">
    <location>
        <begin position="52"/>
        <end position="71"/>
    </location>
</feature>
<keyword evidence="3" id="KW-1185">Reference proteome</keyword>
<dbReference type="Proteomes" id="UP000325440">
    <property type="component" value="Unassembled WGS sequence"/>
</dbReference>